<protein>
    <recommendedName>
        <fullName evidence="4">Non-reducing end alpha-L-arabinofuranosidase</fullName>
    </recommendedName>
</protein>
<dbReference type="InterPro" id="IPR017853">
    <property type="entry name" value="GH"/>
</dbReference>
<dbReference type="PANTHER" id="PTHR14363">
    <property type="entry name" value="HEPARANASE-RELATED"/>
    <property type="match status" value="1"/>
</dbReference>
<organism evidence="2 3">
    <name type="scientific">Prorocentrum cordatum</name>
    <dbReference type="NCBI Taxonomy" id="2364126"/>
    <lineage>
        <taxon>Eukaryota</taxon>
        <taxon>Sar</taxon>
        <taxon>Alveolata</taxon>
        <taxon>Dinophyceae</taxon>
        <taxon>Prorocentrales</taxon>
        <taxon>Prorocentraceae</taxon>
        <taxon>Prorocentrum</taxon>
    </lineage>
</organism>
<sequence>MTLRIGGSAADDLGFNSTHGTIRLDAGYWDRIVAFASRCGFRLAWDLNMRVGRGPGVLSNVTWDPQDVVRQLDHMQSARQSVWAFQLGNEPGHWQTRNAGFPTPDQHGRDFVVLDELLRRYYPEASRRPRIQGPDVCFGQGTQSSPCASMAYLRRLLSSANHTIDDLTVHDYGFQGPDPRDPSASKCGNLSRFLDPDLWAGRVLPTIDAWDAVRRELVPRADLVLSETATTADAGCPGKSNRFVAGFYFVDILGVLGERGLAQVYRQDLVGFSGIGGGSSYAMMGPPGWYSASGSGRLTPHPDYFTALLWRSLVGPTRLRASVAAPRCAPGAARFHAACAVGGGVVVSYINPSSTGFALKLAVADSAHVAAGAELELYVLTAPYGNLTSDGVLLNGNLLAPGSSLRPVLQPSSTAAQIPPFSYGFVVDRSATRTCHARALTQSAAQASAA</sequence>
<dbReference type="SUPFAM" id="SSF51445">
    <property type="entry name" value="(Trans)glycosidases"/>
    <property type="match status" value="1"/>
</dbReference>
<dbReference type="Pfam" id="PF03662">
    <property type="entry name" value="Glyco_hydro_79n"/>
    <property type="match status" value="1"/>
</dbReference>
<evidence type="ECO:0000256" key="1">
    <source>
        <dbReference type="ARBA" id="ARBA00009800"/>
    </source>
</evidence>
<dbReference type="Gene3D" id="3.20.20.80">
    <property type="entry name" value="Glycosidases"/>
    <property type="match status" value="1"/>
</dbReference>
<evidence type="ECO:0008006" key="4">
    <source>
        <dbReference type="Google" id="ProtNLM"/>
    </source>
</evidence>
<dbReference type="EMBL" id="CAUYUJ010009286">
    <property type="protein sequence ID" value="CAK0826306.1"/>
    <property type="molecule type" value="Genomic_DNA"/>
</dbReference>
<name>A0ABN9S3F7_9DINO</name>
<dbReference type="PANTHER" id="PTHR14363:SF17">
    <property type="entry name" value="HEPARANASE-LIKE PROTEIN 3"/>
    <property type="match status" value="1"/>
</dbReference>
<evidence type="ECO:0000313" key="3">
    <source>
        <dbReference type="Proteomes" id="UP001189429"/>
    </source>
</evidence>
<dbReference type="InterPro" id="IPR005199">
    <property type="entry name" value="Glyco_hydro_79"/>
</dbReference>
<gene>
    <name evidence="2" type="ORF">PCOR1329_LOCUS26224</name>
</gene>
<reference evidence="2" key="1">
    <citation type="submission" date="2023-10" db="EMBL/GenBank/DDBJ databases">
        <authorList>
            <person name="Chen Y."/>
            <person name="Shah S."/>
            <person name="Dougan E. K."/>
            <person name="Thang M."/>
            <person name="Chan C."/>
        </authorList>
    </citation>
    <scope>NUCLEOTIDE SEQUENCE [LARGE SCALE GENOMIC DNA]</scope>
</reference>
<accession>A0ABN9S3F7</accession>
<comment type="similarity">
    <text evidence="1">Belongs to the glycosyl hydrolase 79 family.</text>
</comment>
<keyword evidence="3" id="KW-1185">Reference proteome</keyword>
<proteinExistence type="inferred from homology"/>
<comment type="caution">
    <text evidence="2">The sequence shown here is derived from an EMBL/GenBank/DDBJ whole genome shotgun (WGS) entry which is preliminary data.</text>
</comment>
<dbReference type="Proteomes" id="UP001189429">
    <property type="component" value="Unassembled WGS sequence"/>
</dbReference>
<evidence type="ECO:0000313" key="2">
    <source>
        <dbReference type="EMBL" id="CAK0826306.1"/>
    </source>
</evidence>